<proteinExistence type="predicted"/>
<evidence type="ECO:0000256" key="1">
    <source>
        <dbReference type="SAM" id="Phobius"/>
    </source>
</evidence>
<dbReference type="AlphaFoldDB" id="A0AAV3UNF5"/>
<evidence type="ECO:0000313" key="2">
    <source>
        <dbReference type="EMBL" id="GAA5060149.1"/>
    </source>
</evidence>
<comment type="caution">
    <text evidence="2">The sequence shown here is derived from an EMBL/GenBank/DDBJ whole genome shotgun (WGS) entry which is preliminary data.</text>
</comment>
<accession>A0AAV3UNF5</accession>
<sequence>MPSLHKWQSSLGDWKRVILSGGLASIVYAGIVFAYSAQSPDIQITESFWSSFGLATLFAFGTIGIPILLWMRYDIRGPSILMALILLLWHVAIHLPIIGSEGGDAPAFALVLFWAPIYLIAYGLLAGGEYWLRGRNIPVLTSSA</sequence>
<feature type="transmembrane region" description="Helical" evidence="1">
    <location>
        <begin position="17"/>
        <end position="36"/>
    </location>
</feature>
<feature type="transmembrane region" description="Helical" evidence="1">
    <location>
        <begin position="48"/>
        <end position="69"/>
    </location>
</feature>
<dbReference type="Proteomes" id="UP001501729">
    <property type="component" value="Unassembled WGS sequence"/>
</dbReference>
<gene>
    <name evidence="2" type="ORF">GCM10025751_44980</name>
</gene>
<keyword evidence="1" id="KW-1133">Transmembrane helix</keyword>
<evidence type="ECO:0000313" key="3">
    <source>
        <dbReference type="Proteomes" id="UP001501729"/>
    </source>
</evidence>
<keyword evidence="1" id="KW-0472">Membrane</keyword>
<name>A0AAV3UNF5_9EURY</name>
<dbReference type="GeneID" id="68613639"/>
<feature type="transmembrane region" description="Helical" evidence="1">
    <location>
        <begin position="81"/>
        <end position="99"/>
    </location>
</feature>
<dbReference type="EMBL" id="BAABKX010000018">
    <property type="protein sequence ID" value="GAA5060149.1"/>
    <property type="molecule type" value="Genomic_DNA"/>
</dbReference>
<reference evidence="2 3" key="1">
    <citation type="journal article" date="2019" name="Int. J. Syst. Evol. Microbiol.">
        <title>The Global Catalogue of Microorganisms (GCM) 10K type strain sequencing project: providing services to taxonomists for standard genome sequencing and annotation.</title>
        <authorList>
            <consortium name="The Broad Institute Genomics Platform"/>
            <consortium name="The Broad Institute Genome Sequencing Center for Infectious Disease"/>
            <person name="Wu L."/>
            <person name="Ma J."/>
        </authorList>
    </citation>
    <scope>NUCLEOTIDE SEQUENCE [LARGE SCALE GENOMIC DNA]</scope>
    <source>
        <strain evidence="2 3">JCM 17504</strain>
    </source>
</reference>
<feature type="transmembrane region" description="Helical" evidence="1">
    <location>
        <begin position="105"/>
        <end position="125"/>
    </location>
</feature>
<protein>
    <submittedName>
        <fullName evidence="2">Uncharacterized protein</fullName>
    </submittedName>
</protein>
<organism evidence="2 3">
    <name type="scientific">Haladaptatus pallidirubidus</name>
    <dbReference type="NCBI Taxonomy" id="1008152"/>
    <lineage>
        <taxon>Archaea</taxon>
        <taxon>Methanobacteriati</taxon>
        <taxon>Methanobacteriota</taxon>
        <taxon>Stenosarchaea group</taxon>
        <taxon>Halobacteria</taxon>
        <taxon>Halobacteriales</taxon>
        <taxon>Haladaptataceae</taxon>
        <taxon>Haladaptatus</taxon>
    </lineage>
</organism>
<keyword evidence="3" id="KW-1185">Reference proteome</keyword>
<dbReference type="RefSeq" id="WP_227773442.1">
    <property type="nucleotide sequence ID" value="NZ_BAABKX010000018.1"/>
</dbReference>
<keyword evidence="1" id="KW-0812">Transmembrane</keyword>